<keyword evidence="2" id="KW-1185">Reference proteome</keyword>
<evidence type="ECO:0000313" key="2">
    <source>
        <dbReference type="Proteomes" id="UP000789366"/>
    </source>
</evidence>
<proteinExistence type="predicted"/>
<evidence type="ECO:0000313" key="1">
    <source>
        <dbReference type="EMBL" id="CAG8627084.1"/>
    </source>
</evidence>
<name>A0ACA9N3C3_9GLOM</name>
<gene>
    <name evidence="1" type="ORF">SPELUC_LOCUS8091</name>
</gene>
<comment type="caution">
    <text evidence="1">The sequence shown here is derived from an EMBL/GenBank/DDBJ whole genome shotgun (WGS) entry which is preliminary data.</text>
</comment>
<dbReference type="EMBL" id="CAJVPW010011567">
    <property type="protein sequence ID" value="CAG8627084.1"/>
    <property type="molecule type" value="Genomic_DNA"/>
</dbReference>
<dbReference type="Proteomes" id="UP000789366">
    <property type="component" value="Unassembled WGS sequence"/>
</dbReference>
<protein>
    <submittedName>
        <fullName evidence="1">858_t:CDS:1</fullName>
    </submittedName>
</protein>
<organism evidence="1 2">
    <name type="scientific">Cetraspora pellucida</name>
    <dbReference type="NCBI Taxonomy" id="1433469"/>
    <lineage>
        <taxon>Eukaryota</taxon>
        <taxon>Fungi</taxon>
        <taxon>Fungi incertae sedis</taxon>
        <taxon>Mucoromycota</taxon>
        <taxon>Glomeromycotina</taxon>
        <taxon>Glomeromycetes</taxon>
        <taxon>Diversisporales</taxon>
        <taxon>Gigasporaceae</taxon>
        <taxon>Cetraspora</taxon>
    </lineage>
</organism>
<sequence length="194" mass="21452">MHNTFRTTAVFKTFIVETTTASKTTTTISKTNSASEATTTASDITITASETASETTFETTSKITTTVLKTTFTFEIIFETTTSKTTAIEIITNEAAIEQGISYMPEMHQSISALLKKYHTKLDYNSVDRKKSANKTIKARTEVAIAPNHDINQQTCKRKLQLTFSAQGVFKSLKSNNYTAVVKVNSEDIRVPVK</sequence>
<accession>A0ACA9N3C3</accession>
<reference evidence="1" key="1">
    <citation type="submission" date="2021-06" db="EMBL/GenBank/DDBJ databases">
        <authorList>
            <person name="Kallberg Y."/>
            <person name="Tangrot J."/>
            <person name="Rosling A."/>
        </authorList>
    </citation>
    <scope>NUCLEOTIDE SEQUENCE</scope>
    <source>
        <strain evidence="1">28 12/20/2015</strain>
    </source>
</reference>